<organism evidence="2 3">
    <name type="scientific">Hydrogenophaga laconesensis</name>
    <dbReference type="NCBI Taxonomy" id="1805971"/>
    <lineage>
        <taxon>Bacteria</taxon>
        <taxon>Pseudomonadati</taxon>
        <taxon>Pseudomonadota</taxon>
        <taxon>Betaproteobacteria</taxon>
        <taxon>Burkholderiales</taxon>
        <taxon>Comamonadaceae</taxon>
        <taxon>Hydrogenophaga</taxon>
    </lineage>
</organism>
<reference evidence="2 3" key="1">
    <citation type="submission" date="2023-07" db="EMBL/GenBank/DDBJ databases">
        <title>Sorghum-associated microbial communities from plants grown in Nebraska, USA.</title>
        <authorList>
            <person name="Schachtman D."/>
        </authorList>
    </citation>
    <scope>NUCLEOTIDE SEQUENCE [LARGE SCALE GENOMIC DNA]</scope>
    <source>
        <strain evidence="2 3">BE240</strain>
    </source>
</reference>
<dbReference type="Proteomes" id="UP001265550">
    <property type="component" value="Unassembled WGS sequence"/>
</dbReference>
<evidence type="ECO:0000313" key="2">
    <source>
        <dbReference type="EMBL" id="MDR7093941.1"/>
    </source>
</evidence>
<gene>
    <name evidence="2" type="ORF">J2X09_001673</name>
</gene>
<keyword evidence="3" id="KW-1185">Reference proteome</keyword>
<evidence type="ECO:0000313" key="3">
    <source>
        <dbReference type="Proteomes" id="UP001265550"/>
    </source>
</evidence>
<sequence length="413" mass="46213">MGTFIDLRLGGQEICSSKNSMGVDYGALFQESDRRRLDELVPEEMKDEPKHGLGEWAFVRTLSHVLPRLELLGYTISAARMEYGDLVRECLDDLPDVVPDAGPDALNPLSFDELLAFVKAHPLDSLSAKNVWDVDVEAQRRCQGRFLDDPLARRIPRQDYGDSYAGCERAYFVGLLSVLSPFYLLRLLAECPQNQCLDLVWAYGDLVDNGWEVEESFVPGARRRETILIATEGSSDIHVLKHAFHLLRPDIEDFFRFFDVTEGGHPFSGAGNLVKFAQGLLKIDVQNRLVFLFDNDAEGNGAVQTLNKALPANMRVSMLPQLEEFKSFPCRGPEGASLANINLRAAAIECYLDLERPGLPAPVVTWVAYKANQDVYQGALANKETYVSDFCAQSKESLQLAHYDTRMLTPTEN</sequence>
<dbReference type="RefSeq" id="WP_204732202.1">
    <property type="nucleotide sequence ID" value="NZ_JAVDWE010000003.1"/>
</dbReference>
<comment type="caution">
    <text evidence="2">The sequence shown here is derived from an EMBL/GenBank/DDBJ whole genome shotgun (WGS) entry which is preliminary data.</text>
</comment>
<protein>
    <recommendedName>
        <fullName evidence="1">HEPN/Toprim N-terminal domain-containing protein</fullName>
    </recommendedName>
</protein>
<feature type="domain" description="HEPN/Toprim N-terminal" evidence="1">
    <location>
        <begin position="1"/>
        <end position="224"/>
    </location>
</feature>
<accession>A0ABU1V8Z6</accession>
<evidence type="ECO:0000259" key="1">
    <source>
        <dbReference type="Pfam" id="PF18871"/>
    </source>
</evidence>
<name>A0ABU1V8Z6_9BURK</name>
<dbReference type="Pfam" id="PF18871">
    <property type="entry name" value="HEPN_Toprim_N"/>
    <property type="match status" value="1"/>
</dbReference>
<proteinExistence type="predicted"/>
<dbReference type="EMBL" id="JAVDWE010000003">
    <property type="protein sequence ID" value="MDR7093941.1"/>
    <property type="molecule type" value="Genomic_DNA"/>
</dbReference>
<dbReference type="InterPro" id="IPR041487">
    <property type="entry name" value="HEPN/Toprim-NTD1"/>
</dbReference>